<keyword evidence="1" id="KW-0732">Signal</keyword>
<feature type="signal peptide" evidence="1">
    <location>
        <begin position="1"/>
        <end position="26"/>
    </location>
</feature>
<dbReference type="EMBL" id="SIHJ01000001">
    <property type="protein sequence ID" value="TWT37392.1"/>
    <property type="molecule type" value="Genomic_DNA"/>
</dbReference>
<evidence type="ECO:0000313" key="2">
    <source>
        <dbReference type="EMBL" id="TWT37392.1"/>
    </source>
</evidence>
<keyword evidence="3" id="KW-1185">Reference proteome</keyword>
<evidence type="ECO:0000256" key="1">
    <source>
        <dbReference type="SAM" id="SignalP"/>
    </source>
</evidence>
<sequence precursor="true">MPLLDWFKRPALAGLVVALGAAQASALYIPDKLFGGMYTDFGDMPSTTINHPNFEFITPFPSEYVLEETGITGSFPPVGEEGGAFERNEHQIRFVTDGETSGGQATGHKFQRREAWDFAFDMKIETPNPQIRKEAGMYFKSPVGNALFLATTNDGFYTDGPGTISTIFEGVIPGYNFSSTGGPLGDYNGNGRVDAADYTVWRDTLGSTEDFRANGNNEGASENFIDEADYQVWRDAFGEGSEGGQANYEAGDTVRMRLIYTPPELADEGMPDIVNDPNVVTAGTLEYIISLNGGAEISSGPLTFENEWQGIPNDTQIAWRVQNLGTQAVVNDSSKVTFSNFDFNGDLPGTGLGEAPVAAGLATAPEPTGAALLALAGVAVGAARRRGGCWGRCGER</sequence>
<proteinExistence type="predicted"/>
<gene>
    <name evidence="2" type="ORF">KOR34_23420</name>
</gene>
<dbReference type="InterPro" id="IPR018247">
    <property type="entry name" value="EF_Hand_1_Ca_BS"/>
</dbReference>
<dbReference type="AlphaFoldDB" id="A0A5C5VI78"/>
<organism evidence="2 3">
    <name type="scientific">Posidoniimonas corsicana</name>
    <dbReference type="NCBI Taxonomy" id="1938618"/>
    <lineage>
        <taxon>Bacteria</taxon>
        <taxon>Pseudomonadati</taxon>
        <taxon>Planctomycetota</taxon>
        <taxon>Planctomycetia</taxon>
        <taxon>Pirellulales</taxon>
        <taxon>Lacipirellulaceae</taxon>
        <taxon>Posidoniimonas</taxon>
    </lineage>
</organism>
<reference evidence="2 3" key="1">
    <citation type="submission" date="2019-02" db="EMBL/GenBank/DDBJ databases">
        <title>Deep-cultivation of Planctomycetes and their phenomic and genomic characterization uncovers novel biology.</title>
        <authorList>
            <person name="Wiegand S."/>
            <person name="Jogler M."/>
            <person name="Boedeker C."/>
            <person name="Pinto D."/>
            <person name="Vollmers J."/>
            <person name="Rivas-Marin E."/>
            <person name="Kohn T."/>
            <person name="Peeters S.H."/>
            <person name="Heuer A."/>
            <person name="Rast P."/>
            <person name="Oberbeckmann S."/>
            <person name="Bunk B."/>
            <person name="Jeske O."/>
            <person name="Meyerdierks A."/>
            <person name="Storesund J.E."/>
            <person name="Kallscheuer N."/>
            <person name="Luecker S."/>
            <person name="Lage O.M."/>
            <person name="Pohl T."/>
            <person name="Merkel B.J."/>
            <person name="Hornburger P."/>
            <person name="Mueller R.-W."/>
            <person name="Bruemmer F."/>
            <person name="Labrenz M."/>
            <person name="Spormann A.M."/>
            <person name="Op Den Camp H."/>
            <person name="Overmann J."/>
            <person name="Amann R."/>
            <person name="Jetten M.S.M."/>
            <person name="Mascher T."/>
            <person name="Medema M.H."/>
            <person name="Devos D.P."/>
            <person name="Kaster A.-K."/>
            <person name="Ovreas L."/>
            <person name="Rohde M."/>
            <person name="Galperin M.Y."/>
            <person name="Jogler C."/>
        </authorList>
    </citation>
    <scope>NUCLEOTIDE SEQUENCE [LARGE SCALE GENOMIC DNA]</scope>
    <source>
        <strain evidence="2 3">KOR34</strain>
    </source>
</reference>
<comment type="caution">
    <text evidence="2">The sequence shown here is derived from an EMBL/GenBank/DDBJ whole genome shotgun (WGS) entry which is preliminary data.</text>
</comment>
<dbReference type="PROSITE" id="PS00018">
    <property type="entry name" value="EF_HAND_1"/>
    <property type="match status" value="1"/>
</dbReference>
<evidence type="ECO:0008006" key="4">
    <source>
        <dbReference type="Google" id="ProtNLM"/>
    </source>
</evidence>
<dbReference type="Proteomes" id="UP000316714">
    <property type="component" value="Unassembled WGS sequence"/>
</dbReference>
<accession>A0A5C5VI78</accession>
<protein>
    <recommendedName>
        <fullName evidence="4">PEP-CTERM protein-sorting domain-containing protein</fullName>
    </recommendedName>
</protein>
<feature type="chain" id="PRO_5022953148" description="PEP-CTERM protein-sorting domain-containing protein" evidence="1">
    <location>
        <begin position="27"/>
        <end position="396"/>
    </location>
</feature>
<evidence type="ECO:0000313" key="3">
    <source>
        <dbReference type="Proteomes" id="UP000316714"/>
    </source>
</evidence>
<name>A0A5C5VI78_9BACT</name>
<dbReference type="OrthoDB" id="9809583at2"/>
<dbReference type="RefSeq" id="WP_146564731.1">
    <property type="nucleotide sequence ID" value="NZ_SIHJ01000001.1"/>
</dbReference>